<dbReference type="AlphaFoldDB" id="E1RF45"/>
<gene>
    <name evidence="1" type="ordered locus">Mpet_2545</name>
</gene>
<accession>E1RF45</accession>
<dbReference type="STRING" id="679926.Mpet_2545"/>
<dbReference type="KEGG" id="mpi:Mpet_2545"/>
<dbReference type="HOGENOM" id="CLU_1801719_0_0_2"/>
<reference evidence="1 2" key="1">
    <citation type="journal article" date="2010" name="Stand. Genomic Sci.">
        <title>Complete genome sequence of Methanoplanus petrolearius type strain (SEBR 4847).</title>
        <authorList>
            <person name="Brambilla E."/>
            <person name="Djao O.D."/>
            <person name="Daligault H."/>
            <person name="Lapidus A."/>
            <person name="Lucas S."/>
            <person name="Hammon N."/>
            <person name="Nolan M."/>
            <person name="Tice H."/>
            <person name="Cheng J.F."/>
            <person name="Han C."/>
            <person name="Tapia R."/>
            <person name="Goodwin L."/>
            <person name="Pitluck S."/>
            <person name="Liolios K."/>
            <person name="Ivanova N."/>
            <person name="Mavromatis K."/>
            <person name="Mikhailova N."/>
            <person name="Pati A."/>
            <person name="Chen A."/>
            <person name="Palaniappan K."/>
            <person name="Land M."/>
            <person name="Hauser L."/>
            <person name="Chang Y.J."/>
            <person name="Jeffries C.D."/>
            <person name="Rohde M."/>
            <person name="Spring S."/>
            <person name="Sikorski J."/>
            <person name="Goker M."/>
            <person name="Woyke T."/>
            <person name="Bristow J."/>
            <person name="Eisen J.A."/>
            <person name="Markowitz V."/>
            <person name="Hugenholtz P."/>
            <person name="Kyrpides N.C."/>
            <person name="Klenk H.P."/>
        </authorList>
    </citation>
    <scope>NUCLEOTIDE SEQUENCE [LARGE SCALE GENOMIC DNA]</scope>
    <source>
        <strain evidence="2">DSM 11571 / OCM 486 / SEBR 4847</strain>
    </source>
</reference>
<dbReference type="GeneID" id="9745038"/>
<dbReference type="Proteomes" id="UP000006565">
    <property type="component" value="Chromosome"/>
</dbReference>
<evidence type="ECO:0000313" key="1">
    <source>
        <dbReference type="EMBL" id="ADN37289.1"/>
    </source>
</evidence>
<protein>
    <submittedName>
        <fullName evidence="1">Uncharacterized protein</fullName>
    </submittedName>
</protein>
<dbReference type="EMBL" id="CP002117">
    <property type="protein sequence ID" value="ADN37289.1"/>
    <property type="molecule type" value="Genomic_DNA"/>
</dbReference>
<name>E1RF45_METP4</name>
<dbReference type="OrthoDB" id="105065at2157"/>
<sequence length="143" mass="16481">MDVNFCVLYKGDGFPPANRYCRECPEAEKACDRLWALVVELSKSNNGGAVKLPETRAEMYPNPKNQEIVHLKINCRWNLGKEDFLYFISTGYANMGRKDERHKREVSPSMTRQVPYVRSIVEAIGGYNIPEIKAVRDIQQKRL</sequence>
<evidence type="ECO:0000313" key="2">
    <source>
        <dbReference type="Proteomes" id="UP000006565"/>
    </source>
</evidence>
<organism evidence="1 2">
    <name type="scientific">Methanolacinia petrolearia (strain DSM 11571 / OCM 486 / SEBR 4847)</name>
    <name type="common">Methanoplanus petrolearius</name>
    <dbReference type="NCBI Taxonomy" id="679926"/>
    <lineage>
        <taxon>Archaea</taxon>
        <taxon>Methanobacteriati</taxon>
        <taxon>Methanobacteriota</taxon>
        <taxon>Stenosarchaea group</taxon>
        <taxon>Methanomicrobia</taxon>
        <taxon>Methanomicrobiales</taxon>
        <taxon>Methanomicrobiaceae</taxon>
        <taxon>Methanolacinia</taxon>
    </lineage>
</organism>
<proteinExistence type="predicted"/>
<dbReference type="RefSeq" id="WP_013330462.1">
    <property type="nucleotide sequence ID" value="NC_014507.1"/>
</dbReference>
<keyword evidence="2" id="KW-1185">Reference proteome</keyword>